<keyword evidence="2" id="KW-0449">Lipoprotein</keyword>
<dbReference type="CDD" id="cd19438">
    <property type="entry name" value="lipocalin_Blc-like"/>
    <property type="match status" value="1"/>
</dbReference>
<keyword evidence="2" id="KW-0998">Cell outer membrane</keyword>
<dbReference type="PROSITE" id="PS00213">
    <property type="entry name" value="LIPOCALIN"/>
    <property type="match status" value="1"/>
</dbReference>
<dbReference type="AlphaFoldDB" id="A0A2T4JV01"/>
<accession>A0A2T4JV01</accession>
<evidence type="ECO:0000313" key="5">
    <source>
        <dbReference type="Proteomes" id="UP000241010"/>
    </source>
</evidence>
<keyword evidence="5" id="KW-1185">Reference proteome</keyword>
<evidence type="ECO:0000256" key="1">
    <source>
        <dbReference type="ARBA" id="ARBA00006889"/>
    </source>
</evidence>
<dbReference type="SUPFAM" id="SSF50814">
    <property type="entry name" value="Lipocalins"/>
    <property type="match status" value="1"/>
</dbReference>
<feature type="domain" description="Lipocalin/cytosolic fatty-acid binding" evidence="3">
    <location>
        <begin position="40"/>
        <end position="171"/>
    </location>
</feature>
<organism evidence="4 5">
    <name type="scientific">Cereibacter changlensis JA139</name>
    <dbReference type="NCBI Taxonomy" id="1188249"/>
    <lineage>
        <taxon>Bacteria</taxon>
        <taxon>Pseudomonadati</taxon>
        <taxon>Pseudomonadota</taxon>
        <taxon>Alphaproteobacteria</taxon>
        <taxon>Rhodobacterales</taxon>
        <taxon>Paracoccaceae</taxon>
        <taxon>Cereibacter</taxon>
    </lineage>
</organism>
<keyword evidence="2" id="KW-0472">Membrane</keyword>
<reference evidence="4 5" key="1">
    <citation type="submission" date="2018-03" db="EMBL/GenBank/DDBJ databases">
        <title>Cereibacter changlensis.</title>
        <authorList>
            <person name="Meyer T.E."/>
            <person name="Miller S."/>
            <person name="Lodha T."/>
            <person name="Gandham S."/>
            <person name="Chintalapati S."/>
            <person name="Chintalapati V.R."/>
        </authorList>
    </citation>
    <scope>NUCLEOTIDE SEQUENCE [LARGE SCALE GENOMIC DNA]</scope>
    <source>
        <strain evidence="4 5">JA139</strain>
    </source>
</reference>
<dbReference type="PANTHER" id="PTHR10612:SF34">
    <property type="entry name" value="APOLIPOPROTEIN D"/>
    <property type="match status" value="1"/>
</dbReference>
<evidence type="ECO:0000259" key="3">
    <source>
        <dbReference type="Pfam" id="PF08212"/>
    </source>
</evidence>
<dbReference type="Proteomes" id="UP000241010">
    <property type="component" value="Unassembled WGS sequence"/>
</dbReference>
<dbReference type="InterPro" id="IPR000566">
    <property type="entry name" value="Lipocln_cytosolic_FA-bd_dom"/>
</dbReference>
<dbReference type="GO" id="GO:0008289">
    <property type="term" value="F:lipid binding"/>
    <property type="evidence" value="ECO:0007669"/>
    <property type="project" value="UniProtKB-UniRule"/>
</dbReference>
<comment type="function">
    <text evidence="2">Involved in the storage or transport of lipids necessary for membrane maintenance under stressful conditions. Displays a binding preference for lysophospholipids.</text>
</comment>
<evidence type="ECO:0000256" key="2">
    <source>
        <dbReference type="PIRNR" id="PIRNR036893"/>
    </source>
</evidence>
<comment type="similarity">
    <text evidence="1 2">Belongs to the calycin superfamily. Lipocalin family.</text>
</comment>
<comment type="caution">
    <text evidence="4">The sequence shown here is derived from an EMBL/GenBank/DDBJ whole genome shotgun (WGS) entry which is preliminary data.</text>
</comment>
<gene>
    <name evidence="4" type="ORF">C5F48_11165</name>
</gene>
<dbReference type="Gene3D" id="2.40.128.20">
    <property type="match status" value="1"/>
</dbReference>
<comment type="subunit">
    <text evidence="2">Homodimer.</text>
</comment>
<sequence>MKRLALLSLLALAACTPHVPSSRYIGTPMYVVSNVTPAQLAGRWYEIASFPAPFQSGCSHTTADYAPRPDGSLALRNSCRVGNELRRIDGTATVAAPGRLKVDLEGVPFRGDYWVLDVARDGRTVVVGTPTRIAGWVLHRDREMTPQELRHARDVFERNGYDAAALQRTDQR</sequence>
<dbReference type="InterPro" id="IPR022271">
    <property type="entry name" value="Lipocalin_ApoD"/>
</dbReference>
<comment type="subcellular location">
    <subcellularLocation>
        <location evidence="2">Cell outer membrane</location>
    </subcellularLocation>
</comment>
<dbReference type="InterPro" id="IPR047202">
    <property type="entry name" value="Lipocalin_Blc-like_dom"/>
</dbReference>
<protein>
    <recommendedName>
        <fullName evidence="2">Outer membrane lipoprotein Blc</fullName>
    </recommendedName>
</protein>
<dbReference type="GO" id="GO:0009279">
    <property type="term" value="C:cell outer membrane"/>
    <property type="evidence" value="ECO:0007669"/>
    <property type="project" value="UniProtKB-SubCell"/>
</dbReference>
<dbReference type="InterPro" id="IPR022272">
    <property type="entry name" value="Lipocalin_CS"/>
</dbReference>
<evidence type="ECO:0000313" key="4">
    <source>
        <dbReference type="EMBL" id="PTE21637.1"/>
    </source>
</evidence>
<proteinExistence type="inferred from homology"/>
<dbReference type="OrthoDB" id="594739at2"/>
<keyword evidence="2" id="KW-0446">Lipid-binding</keyword>
<name>A0A2T4JV01_9RHOB</name>
<dbReference type="InterPro" id="IPR012674">
    <property type="entry name" value="Calycin"/>
</dbReference>
<dbReference type="PROSITE" id="PS51257">
    <property type="entry name" value="PROKAR_LIPOPROTEIN"/>
    <property type="match status" value="1"/>
</dbReference>
<dbReference type="Pfam" id="PF08212">
    <property type="entry name" value="Lipocalin_2"/>
    <property type="match status" value="1"/>
</dbReference>
<dbReference type="PIRSF" id="PIRSF036893">
    <property type="entry name" value="Lipocalin_ApoD"/>
    <property type="match status" value="1"/>
</dbReference>
<dbReference type="PANTHER" id="PTHR10612">
    <property type="entry name" value="APOLIPOPROTEIN D"/>
    <property type="match status" value="1"/>
</dbReference>
<dbReference type="EMBL" id="PZKG01000043">
    <property type="protein sequence ID" value="PTE21637.1"/>
    <property type="molecule type" value="Genomic_DNA"/>
</dbReference>
<dbReference type="RefSeq" id="WP_107663993.1">
    <property type="nucleotide sequence ID" value="NZ_PZKG01000043.1"/>
</dbReference>
<dbReference type="GO" id="GO:0006950">
    <property type="term" value="P:response to stress"/>
    <property type="evidence" value="ECO:0007669"/>
    <property type="project" value="UniProtKB-ARBA"/>
</dbReference>